<keyword evidence="1" id="KW-0723">Serine/threonine-protein kinase</keyword>
<organism evidence="3 4">
    <name type="scientific">Streptomyces katrae</name>
    <dbReference type="NCBI Taxonomy" id="68223"/>
    <lineage>
        <taxon>Bacteria</taxon>
        <taxon>Bacillati</taxon>
        <taxon>Actinomycetota</taxon>
        <taxon>Actinomycetes</taxon>
        <taxon>Kitasatosporales</taxon>
        <taxon>Streptomycetaceae</taxon>
        <taxon>Streptomyces</taxon>
    </lineage>
</organism>
<keyword evidence="4" id="KW-1185">Reference proteome</keyword>
<dbReference type="GO" id="GO:0005524">
    <property type="term" value="F:ATP binding"/>
    <property type="evidence" value="ECO:0007669"/>
    <property type="project" value="UniProtKB-KW"/>
</dbReference>
<dbReference type="InterPro" id="IPR036890">
    <property type="entry name" value="HATPase_C_sf"/>
</dbReference>
<reference evidence="3 4" key="1">
    <citation type="submission" date="2023-05" db="EMBL/GenBank/DDBJ databases">
        <title>Sequencing and Assembly of Streptomyces sp. NP73.</title>
        <authorList>
            <person name="Konwar A.N."/>
            <person name="Saikia K."/>
            <person name="Thakur D."/>
        </authorList>
    </citation>
    <scope>NUCLEOTIDE SEQUENCE [LARGE SCALE GENOMIC DNA]</scope>
    <source>
        <strain evidence="3 4">NP73</strain>
    </source>
</reference>
<accession>A0ABT7H1Y5</accession>
<keyword evidence="3" id="KW-0067">ATP-binding</keyword>
<proteinExistence type="predicted"/>
<dbReference type="InterPro" id="IPR003594">
    <property type="entry name" value="HATPase_dom"/>
</dbReference>
<dbReference type="InterPro" id="IPR050267">
    <property type="entry name" value="Anti-sigma-factor_SerPK"/>
</dbReference>
<protein>
    <submittedName>
        <fullName evidence="3">ATP-binding protein</fullName>
    </submittedName>
</protein>
<dbReference type="RefSeq" id="WP_285345637.1">
    <property type="nucleotide sequence ID" value="NZ_JASITI010000050.1"/>
</dbReference>
<keyword evidence="1" id="KW-0808">Transferase</keyword>
<comment type="caution">
    <text evidence="3">The sequence shown here is derived from an EMBL/GenBank/DDBJ whole genome shotgun (WGS) entry which is preliminary data.</text>
</comment>
<dbReference type="PANTHER" id="PTHR35526">
    <property type="entry name" value="ANTI-SIGMA-F FACTOR RSBW-RELATED"/>
    <property type="match status" value="1"/>
</dbReference>
<dbReference type="Proteomes" id="UP001223390">
    <property type="component" value="Unassembled WGS sequence"/>
</dbReference>
<dbReference type="SUPFAM" id="SSF55874">
    <property type="entry name" value="ATPase domain of HSP90 chaperone/DNA topoisomerase II/histidine kinase"/>
    <property type="match status" value="1"/>
</dbReference>
<evidence type="ECO:0000313" key="3">
    <source>
        <dbReference type="EMBL" id="MDK9499869.1"/>
    </source>
</evidence>
<keyword evidence="3" id="KW-0547">Nucleotide-binding</keyword>
<gene>
    <name evidence="3" type="ORF">QEZ40_005487</name>
</gene>
<dbReference type="EMBL" id="JASITI010000050">
    <property type="protein sequence ID" value="MDK9499869.1"/>
    <property type="molecule type" value="Genomic_DNA"/>
</dbReference>
<dbReference type="CDD" id="cd16936">
    <property type="entry name" value="HATPase_RsbW-like"/>
    <property type="match status" value="1"/>
</dbReference>
<sequence>MPNAGNEWRQRFSSTRRGARLARHLAELELCRWDFPLGGDESERVAQVVAELAANAVTHGSVPGRDFELRLRELDGVLRVEVSDAHAGKRPDLRPAGDGHGYGLRIVAELSDAWGVTGRVVGKTVWAEVPKRRRPAATAGRP</sequence>
<keyword evidence="1" id="KW-0418">Kinase</keyword>
<dbReference type="Gene3D" id="3.30.565.10">
    <property type="entry name" value="Histidine kinase-like ATPase, C-terminal domain"/>
    <property type="match status" value="1"/>
</dbReference>
<evidence type="ECO:0000313" key="4">
    <source>
        <dbReference type="Proteomes" id="UP001223390"/>
    </source>
</evidence>
<feature type="domain" description="Histidine kinase/HSP90-like ATPase" evidence="2">
    <location>
        <begin position="19"/>
        <end position="127"/>
    </location>
</feature>
<dbReference type="Pfam" id="PF13581">
    <property type="entry name" value="HATPase_c_2"/>
    <property type="match status" value="1"/>
</dbReference>
<dbReference type="PANTHER" id="PTHR35526:SF3">
    <property type="entry name" value="ANTI-SIGMA-F FACTOR RSBW"/>
    <property type="match status" value="1"/>
</dbReference>
<name>A0ABT7H1Y5_9ACTN</name>
<evidence type="ECO:0000259" key="2">
    <source>
        <dbReference type="Pfam" id="PF13581"/>
    </source>
</evidence>
<evidence type="ECO:0000256" key="1">
    <source>
        <dbReference type="ARBA" id="ARBA00022527"/>
    </source>
</evidence>